<name>A0ACB7ELA6_NIBAL</name>
<comment type="caution">
    <text evidence="1">The sequence shown here is derived from an EMBL/GenBank/DDBJ whole genome shotgun (WGS) entry which is preliminary data.</text>
</comment>
<dbReference type="Proteomes" id="UP000805704">
    <property type="component" value="Chromosome 5"/>
</dbReference>
<dbReference type="EMBL" id="CM024793">
    <property type="protein sequence ID" value="KAG8003014.1"/>
    <property type="molecule type" value="Genomic_DNA"/>
</dbReference>
<accession>A0ACB7ELA6</accession>
<evidence type="ECO:0000313" key="2">
    <source>
        <dbReference type="Proteomes" id="UP000805704"/>
    </source>
</evidence>
<evidence type="ECO:0000313" key="1">
    <source>
        <dbReference type="EMBL" id="KAG8003014.1"/>
    </source>
</evidence>
<sequence length="252" mass="28482">MAASRRREKECGKMKENDEEREGGRKRDEDMNVEERGKKERKHPRELIRSSRSVDLISNLPSASIPFPELPNPQTPTEPPNRHVRSQENHRPNLLEPGRLPGDLDLSAASRSFQVSGQLVRIWPLSIFAHARFDCVDSEDKMFSSRSVMADRSCTSVLAPCNFVLQVRSPMRPMQSFAGSQGSVSVCTTRLLDHWEEEEEDFRGALTGSGASVVPESELGSTRQSMTEVQRPMMEEAKKDERVTERLTVSGW</sequence>
<proteinExistence type="predicted"/>
<reference evidence="1" key="1">
    <citation type="submission" date="2020-04" db="EMBL/GenBank/DDBJ databases">
        <title>A chromosome-scale assembly and high-density genetic map of the yellow drum (Nibea albiflora) genome.</title>
        <authorList>
            <person name="Xu D."/>
            <person name="Zhang W."/>
            <person name="Chen R."/>
            <person name="Tan P."/>
            <person name="Wang L."/>
            <person name="Song H."/>
            <person name="Tian L."/>
            <person name="Zhu Q."/>
            <person name="Wang B."/>
        </authorList>
    </citation>
    <scope>NUCLEOTIDE SEQUENCE</scope>
    <source>
        <strain evidence="1">ZJHYS-2018</strain>
    </source>
</reference>
<gene>
    <name evidence="1" type="ORF">GBF38_015667</name>
</gene>
<keyword evidence="2" id="KW-1185">Reference proteome</keyword>
<protein>
    <submittedName>
        <fullName evidence="1">Uncharacterized protein</fullName>
    </submittedName>
</protein>
<organism evidence="1 2">
    <name type="scientific">Nibea albiflora</name>
    <name type="common">Yellow drum</name>
    <name type="synonym">Corvina albiflora</name>
    <dbReference type="NCBI Taxonomy" id="240163"/>
    <lineage>
        <taxon>Eukaryota</taxon>
        <taxon>Metazoa</taxon>
        <taxon>Chordata</taxon>
        <taxon>Craniata</taxon>
        <taxon>Vertebrata</taxon>
        <taxon>Euteleostomi</taxon>
        <taxon>Actinopterygii</taxon>
        <taxon>Neopterygii</taxon>
        <taxon>Teleostei</taxon>
        <taxon>Neoteleostei</taxon>
        <taxon>Acanthomorphata</taxon>
        <taxon>Eupercaria</taxon>
        <taxon>Sciaenidae</taxon>
        <taxon>Nibea</taxon>
    </lineage>
</organism>